<keyword evidence="2" id="KW-0732">Signal</keyword>
<dbReference type="GO" id="GO:0006508">
    <property type="term" value="P:proteolysis"/>
    <property type="evidence" value="ECO:0007669"/>
    <property type="project" value="InterPro"/>
</dbReference>
<dbReference type="OrthoDB" id="1258937at2759"/>
<dbReference type="Gramene" id="EES04184">
    <property type="protein sequence ID" value="EES04184"/>
    <property type="gene ID" value="SORBI_3003G419200"/>
</dbReference>
<dbReference type="AlphaFoldDB" id="A0A921RKD2"/>
<dbReference type="Gene3D" id="2.40.70.10">
    <property type="entry name" value="Acid Proteases"/>
    <property type="match status" value="2"/>
</dbReference>
<dbReference type="PANTHER" id="PTHR47965:SF17">
    <property type="entry name" value="OS01G0936900 PROTEIN"/>
    <property type="match status" value="1"/>
</dbReference>
<feature type="domain" description="Xylanase inhibitor N-terminal" evidence="4">
    <location>
        <begin position="53"/>
        <end position="218"/>
    </location>
</feature>
<dbReference type="PANTHER" id="PTHR47965">
    <property type="entry name" value="ASPARTYL PROTEASE-RELATED"/>
    <property type="match status" value="1"/>
</dbReference>
<proteinExistence type="inferred from homology"/>
<reference evidence="5" key="2">
    <citation type="submission" date="2020-10" db="EMBL/GenBank/DDBJ databases">
        <authorList>
            <person name="Cooper E.A."/>
            <person name="Brenton Z.W."/>
            <person name="Flinn B.S."/>
            <person name="Jenkins J."/>
            <person name="Shu S."/>
            <person name="Flowers D."/>
            <person name="Luo F."/>
            <person name="Wang Y."/>
            <person name="Xia P."/>
            <person name="Barry K."/>
            <person name="Daum C."/>
            <person name="Lipzen A."/>
            <person name="Yoshinaga Y."/>
            <person name="Schmutz J."/>
            <person name="Saski C."/>
            <person name="Vermerris W."/>
            <person name="Kresovich S."/>
        </authorList>
    </citation>
    <scope>NUCLEOTIDE SEQUENCE</scope>
</reference>
<evidence type="ECO:0000259" key="3">
    <source>
        <dbReference type="Pfam" id="PF14541"/>
    </source>
</evidence>
<evidence type="ECO:0000256" key="1">
    <source>
        <dbReference type="ARBA" id="ARBA00007447"/>
    </source>
</evidence>
<gene>
    <name evidence="5" type="ORF">BDA96_03G451200</name>
</gene>
<evidence type="ECO:0000256" key="2">
    <source>
        <dbReference type="SAM" id="SignalP"/>
    </source>
</evidence>
<sequence>MAAVVAALLLLLSPLAMQSAAARSKPLPVVARVSKDSSTGLYLISVRNYDANPVVLDLAGPLLWWPCSGRQEQEHPILCSSGTCHVANRNHPPNCPYIDGGRPGSPEPSCHCTAYPYNPVNGKCGSGVLTWEWLSANTTDGQRPLYPVSFRAVASCAPDDLPFSSFPELFPWQVQGRQPPSSRYPYPGVAGLSRSPLSLPSQVAAELKVSSKFALCLPHVAIFGGGPVHIPGSADDVETVTDHLSRTRLLRNPRNSAYYIDVAGIAVNGARVALPDGALTLDATGQGGVALSTVTPYTALRPDIYRAVLAAFDAVTAGFPRVSEAPNKPLERCFNLTVMNQMGTWTGSLPVSVDLMLADGKNWTFTSLSATDEVVPQTLCFAFVEMGAGTAAAYAVPDSPAVVVGGHQMENNLMEFDLKKGVLGYTGLMFDQRMGACSNFNFENGLGR</sequence>
<dbReference type="SUPFAM" id="SSF50630">
    <property type="entry name" value="Acid proteases"/>
    <property type="match status" value="1"/>
</dbReference>
<feature type="chain" id="PRO_5037931668" description="Peptidase A1 domain-containing protein" evidence="2">
    <location>
        <begin position="23"/>
        <end position="448"/>
    </location>
</feature>
<dbReference type="Pfam" id="PF14543">
    <property type="entry name" value="TAXi_N"/>
    <property type="match status" value="1"/>
</dbReference>
<comment type="caution">
    <text evidence="5">The sequence shown here is derived from an EMBL/GenBank/DDBJ whole genome shotgun (WGS) entry which is preliminary data.</text>
</comment>
<dbReference type="Pfam" id="PF14541">
    <property type="entry name" value="TAXi_C"/>
    <property type="match status" value="1"/>
</dbReference>
<evidence type="ECO:0000313" key="6">
    <source>
        <dbReference type="Proteomes" id="UP000807115"/>
    </source>
</evidence>
<dbReference type="OMA" id="VRSICIN"/>
<protein>
    <recommendedName>
        <fullName evidence="7">Peptidase A1 domain-containing protein</fullName>
    </recommendedName>
</protein>
<feature type="domain" description="Xylanase inhibitor C-terminal" evidence="3">
    <location>
        <begin position="257"/>
        <end position="426"/>
    </location>
</feature>
<dbReference type="InterPro" id="IPR032861">
    <property type="entry name" value="TAXi_N"/>
</dbReference>
<accession>A0A921RKD2</accession>
<evidence type="ECO:0000259" key="4">
    <source>
        <dbReference type="Pfam" id="PF14543"/>
    </source>
</evidence>
<dbReference type="GO" id="GO:0004190">
    <property type="term" value="F:aspartic-type endopeptidase activity"/>
    <property type="evidence" value="ECO:0007669"/>
    <property type="project" value="InterPro"/>
</dbReference>
<dbReference type="InterPro" id="IPR032799">
    <property type="entry name" value="TAXi_C"/>
</dbReference>
<reference evidence="5" key="1">
    <citation type="journal article" date="2019" name="BMC Genomics">
        <title>A new reference genome for Sorghum bicolor reveals high levels of sequence similarity between sweet and grain genotypes: implications for the genetics of sugar metabolism.</title>
        <authorList>
            <person name="Cooper E.A."/>
            <person name="Brenton Z.W."/>
            <person name="Flinn B.S."/>
            <person name="Jenkins J."/>
            <person name="Shu S."/>
            <person name="Flowers D."/>
            <person name="Luo F."/>
            <person name="Wang Y."/>
            <person name="Xia P."/>
            <person name="Barry K."/>
            <person name="Daum C."/>
            <person name="Lipzen A."/>
            <person name="Yoshinaga Y."/>
            <person name="Schmutz J."/>
            <person name="Saski C."/>
            <person name="Vermerris W."/>
            <person name="Kresovich S."/>
        </authorList>
    </citation>
    <scope>NUCLEOTIDE SEQUENCE</scope>
</reference>
<name>A0A921RKD2_SORBI</name>
<feature type="signal peptide" evidence="2">
    <location>
        <begin position="1"/>
        <end position="22"/>
    </location>
</feature>
<organism evidence="5 6">
    <name type="scientific">Sorghum bicolor</name>
    <name type="common">Sorghum</name>
    <name type="synonym">Sorghum vulgare</name>
    <dbReference type="NCBI Taxonomy" id="4558"/>
    <lineage>
        <taxon>Eukaryota</taxon>
        <taxon>Viridiplantae</taxon>
        <taxon>Streptophyta</taxon>
        <taxon>Embryophyta</taxon>
        <taxon>Tracheophyta</taxon>
        <taxon>Spermatophyta</taxon>
        <taxon>Magnoliopsida</taxon>
        <taxon>Liliopsida</taxon>
        <taxon>Poales</taxon>
        <taxon>Poaceae</taxon>
        <taxon>PACMAD clade</taxon>
        <taxon>Panicoideae</taxon>
        <taxon>Andropogonodae</taxon>
        <taxon>Andropogoneae</taxon>
        <taxon>Sorghinae</taxon>
        <taxon>Sorghum</taxon>
    </lineage>
</organism>
<dbReference type="InterPro" id="IPR021109">
    <property type="entry name" value="Peptidase_aspartic_dom_sf"/>
</dbReference>
<dbReference type="InterPro" id="IPR001461">
    <property type="entry name" value="Aspartic_peptidase_A1"/>
</dbReference>
<evidence type="ECO:0008006" key="7">
    <source>
        <dbReference type="Google" id="ProtNLM"/>
    </source>
</evidence>
<dbReference type="EMBL" id="CM027682">
    <property type="protein sequence ID" value="KAG0540921.1"/>
    <property type="molecule type" value="Genomic_DNA"/>
</dbReference>
<comment type="similarity">
    <text evidence="1">Belongs to the peptidase A1 family.</text>
</comment>
<evidence type="ECO:0000313" key="5">
    <source>
        <dbReference type="EMBL" id="KAG0540921.1"/>
    </source>
</evidence>
<dbReference type="Proteomes" id="UP000807115">
    <property type="component" value="Chromosome 3"/>
</dbReference>
<dbReference type="KEGG" id="sbi:8062287"/>